<keyword evidence="2 5" id="KW-0812">Transmembrane</keyword>
<dbReference type="Gene3D" id="1.20.1070.10">
    <property type="entry name" value="Rhodopsin 7-helix transmembrane proteins"/>
    <property type="match status" value="1"/>
</dbReference>
<keyword evidence="3 5" id="KW-1133">Transmembrane helix</keyword>
<dbReference type="AlphaFoldDB" id="A0A6V7UMU8"/>
<evidence type="ECO:0000313" key="7">
    <source>
        <dbReference type="EMBL" id="CAD2161559.1"/>
    </source>
</evidence>
<dbReference type="InterPro" id="IPR047130">
    <property type="entry name" value="7TM_GPCR_Srsx_nematod"/>
</dbReference>
<evidence type="ECO:0000256" key="5">
    <source>
        <dbReference type="SAM" id="Phobius"/>
    </source>
</evidence>
<feature type="domain" description="G-protein coupled receptors family 1 profile" evidence="6">
    <location>
        <begin position="52"/>
        <end position="297"/>
    </location>
</feature>
<feature type="transmembrane region" description="Helical" evidence="5">
    <location>
        <begin position="147"/>
        <end position="167"/>
    </location>
</feature>
<evidence type="ECO:0000259" key="6">
    <source>
        <dbReference type="PROSITE" id="PS50262"/>
    </source>
</evidence>
<dbReference type="GO" id="GO:0004930">
    <property type="term" value="F:G protein-coupled receptor activity"/>
    <property type="evidence" value="ECO:0007669"/>
    <property type="project" value="InterPro"/>
</dbReference>
<dbReference type="PANTHER" id="PTHR23360:SF5">
    <property type="entry name" value="G-PROTEIN COUPLED RECEPTORS FAMILY 1 PROFILE DOMAIN-CONTAINING PROTEIN"/>
    <property type="match status" value="1"/>
</dbReference>
<gene>
    <name evidence="7" type="ORF">MENT_LOCUS14937</name>
</gene>
<feature type="transmembrane region" description="Helical" evidence="5">
    <location>
        <begin position="35"/>
        <end position="61"/>
    </location>
</feature>
<feature type="transmembrane region" description="Helical" evidence="5">
    <location>
        <begin position="73"/>
        <end position="102"/>
    </location>
</feature>
<reference evidence="7 8" key="1">
    <citation type="submission" date="2020-08" db="EMBL/GenBank/DDBJ databases">
        <authorList>
            <person name="Koutsovoulos G."/>
            <person name="Danchin GJ E."/>
        </authorList>
    </citation>
    <scope>NUCLEOTIDE SEQUENCE [LARGE SCALE GENOMIC DNA]</scope>
</reference>
<dbReference type="InterPro" id="IPR000276">
    <property type="entry name" value="GPCR_Rhodpsn"/>
</dbReference>
<feature type="transmembrane region" description="Helical" evidence="5">
    <location>
        <begin position="242"/>
        <end position="263"/>
    </location>
</feature>
<dbReference type="Proteomes" id="UP000580250">
    <property type="component" value="Unassembled WGS sequence"/>
</dbReference>
<dbReference type="PROSITE" id="PS50262">
    <property type="entry name" value="G_PROTEIN_RECEP_F1_2"/>
    <property type="match status" value="1"/>
</dbReference>
<name>A0A6V7UMU8_MELEN</name>
<keyword evidence="4 5" id="KW-0472">Membrane</keyword>
<dbReference type="SUPFAM" id="SSF81321">
    <property type="entry name" value="Family A G protein-coupled receptor-like"/>
    <property type="match status" value="1"/>
</dbReference>
<sequence length="372" mass="41328">MEASINQTNILLDNNTFPNHMLYKQYKNSGISSALILPAVMMNVAGIPGIASNMLLIFVTIQNNKLRGAANYLLALTAFFEILHQSSHFLFFVITVSGINFINYSTALIFQLHSIFGVTAAQTSMASTAADRLLSVLIPLKYNKINIRLYLSIHTLLAFSSGIWMSINAINLSNKYPTLPVTGYISDLLVLDMEIMFQFIMLLCGINVLLYLFVWIVVRWFHSTNNDGGLSSDTQSRLLKSLILIVSIVIGGFVINSICRMIINHLFNLNDIQIWSVNVFGGILLNIGASAETPTLYIFSSFYREAINKQLKLIFCKKKQQKNVISVVPGLFNNSGGLVRDEGINGKTKQLAGINKAIVLNKNNSSNIFLNK</sequence>
<accession>A0A6V7UMU8</accession>
<dbReference type="Pfam" id="PF10320">
    <property type="entry name" value="7TM_GPCR_Srsx"/>
    <property type="match status" value="1"/>
</dbReference>
<protein>
    <recommendedName>
        <fullName evidence="6">G-protein coupled receptors family 1 profile domain-containing protein</fullName>
    </recommendedName>
</protein>
<evidence type="ECO:0000256" key="4">
    <source>
        <dbReference type="ARBA" id="ARBA00023136"/>
    </source>
</evidence>
<dbReference type="PANTHER" id="PTHR23360">
    <property type="entry name" value="G-PROTEIN COUPLED RECEPTORS FAMILY 1 PROFILE DOMAIN-CONTAINING PROTEIN-RELATED"/>
    <property type="match status" value="1"/>
</dbReference>
<dbReference type="GO" id="GO:0016020">
    <property type="term" value="C:membrane"/>
    <property type="evidence" value="ECO:0007669"/>
    <property type="project" value="UniProtKB-SubCell"/>
</dbReference>
<comment type="subcellular location">
    <subcellularLocation>
        <location evidence="1">Membrane</location>
    </subcellularLocation>
</comment>
<evidence type="ECO:0000256" key="1">
    <source>
        <dbReference type="ARBA" id="ARBA00004370"/>
    </source>
</evidence>
<proteinExistence type="predicted"/>
<evidence type="ECO:0000256" key="2">
    <source>
        <dbReference type="ARBA" id="ARBA00022692"/>
    </source>
</evidence>
<organism evidence="7 8">
    <name type="scientific">Meloidogyne enterolobii</name>
    <name type="common">Root-knot nematode worm</name>
    <name type="synonym">Meloidogyne mayaguensis</name>
    <dbReference type="NCBI Taxonomy" id="390850"/>
    <lineage>
        <taxon>Eukaryota</taxon>
        <taxon>Metazoa</taxon>
        <taxon>Ecdysozoa</taxon>
        <taxon>Nematoda</taxon>
        <taxon>Chromadorea</taxon>
        <taxon>Rhabditida</taxon>
        <taxon>Tylenchina</taxon>
        <taxon>Tylenchomorpha</taxon>
        <taxon>Tylenchoidea</taxon>
        <taxon>Meloidogynidae</taxon>
        <taxon>Meloidogyninae</taxon>
        <taxon>Meloidogyne</taxon>
    </lineage>
</organism>
<evidence type="ECO:0000313" key="8">
    <source>
        <dbReference type="Proteomes" id="UP000580250"/>
    </source>
</evidence>
<comment type="caution">
    <text evidence="7">The sequence shown here is derived from an EMBL/GenBank/DDBJ whole genome shotgun (WGS) entry which is preliminary data.</text>
</comment>
<dbReference type="InterPro" id="IPR017452">
    <property type="entry name" value="GPCR_Rhodpsn_7TM"/>
</dbReference>
<evidence type="ECO:0000256" key="3">
    <source>
        <dbReference type="ARBA" id="ARBA00022989"/>
    </source>
</evidence>
<feature type="transmembrane region" description="Helical" evidence="5">
    <location>
        <begin position="195"/>
        <end position="221"/>
    </location>
</feature>
<dbReference type="SMART" id="SM01381">
    <property type="entry name" value="7TM_GPCR_Srsx"/>
    <property type="match status" value="1"/>
</dbReference>
<dbReference type="InterPro" id="IPR019424">
    <property type="entry name" value="7TM_GPCR_Srsx"/>
</dbReference>
<dbReference type="OrthoDB" id="6142583at2759"/>
<dbReference type="EMBL" id="CAJEWN010000086">
    <property type="protein sequence ID" value="CAD2161559.1"/>
    <property type="molecule type" value="Genomic_DNA"/>
</dbReference>
<feature type="transmembrane region" description="Helical" evidence="5">
    <location>
        <begin position="275"/>
        <end position="299"/>
    </location>
</feature>